<dbReference type="EMBL" id="NPBQ01000021">
    <property type="protein sequence ID" value="PAD84676.1"/>
    <property type="molecule type" value="Genomic_DNA"/>
</dbReference>
<protein>
    <submittedName>
        <fullName evidence="7">Uncharacterized protein</fullName>
    </submittedName>
</protein>
<keyword evidence="6" id="KW-0472">Membrane</keyword>
<keyword evidence="5" id="KW-1133">Transmembrane helix</keyword>
<evidence type="ECO:0000313" key="8">
    <source>
        <dbReference type="Proteomes" id="UP000216961"/>
    </source>
</evidence>
<comment type="similarity">
    <text evidence="2">Belongs to the UPF0718 family.</text>
</comment>
<dbReference type="PANTHER" id="PTHR34184:SF4">
    <property type="entry name" value="UPF0718 PROTEIN YCGR"/>
    <property type="match status" value="1"/>
</dbReference>
<keyword evidence="3" id="KW-1003">Cell membrane</keyword>
<organism evidence="7 8">
    <name type="scientific">Niallia circulans</name>
    <name type="common">Bacillus circulans</name>
    <dbReference type="NCBI Taxonomy" id="1397"/>
    <lineage>
        <taxon>Bacteria</taxon>
        <taxon>Bacillati</taxon>
        <taxon>Bacillota</taxon>
        <taxon>Bacilli</taxon>
        <taxon>Bacillales</taxon>
        <taxon>Bacillaceae</taxon>
        <taxon>Niallia</taxon>
    </lineage>
</organism>
<evidence type="ECO:0000256" key="6">
    <source>
        <dbReference type="ARBA" id="ARBA00023136"/>
    </source>
</evidence>
<name>A0A268FH16_NIACI</name>
<evidence type="ECO:0000256" key="5">
    <source>
        <dbReference type="ARBA" id="ARBA00022989"/>
    </source>
</evidence>
<evidence type="ECO:0000256" key="4">
    <source>
        <dbReference type="ARBA" id="ARBA00022692"/>
    </source>
</evidence>
<dbReference type="KEGG" id="bcir:C2I06_06950"/>
<comment type="caution">
    <text evidence="7">The sequence shown here is derived from an EMBL/GenBank/DDBJ whole genome shotgun (WGS) entry which is preliminary data.</text>
</comment>
<evidence type="ECO:0000256" key="3">
    <source>
        <dbReference type="ARBA" id="ARBA00022475"/>
    </source>
</evidence>
<dbReference type="GO" id="GO:0005886">
    <property type="term" value="C:plasma membrane"/>
    <property type="evidence" value="ECO:0007669"/>
    <property type="project" value="UniProtKB-SubCell"/>
</dbReference>
<accession>A0A268FH16</accession>
<comment type="subcellular location">
    <subcellularLocation>
        <location evidence="1">Cell membrane</location>
        <topology evidence="1">Multi-pass membrane protein</topology>
    </subcellularLocation>
</comment>
<sequence length="344" mass="38416">MIEEKEYAMSIPTRMKDIFIFCLFIALMYLFFFGDLYVAKQWSFALPDQIKTIFVLFLGILLEALPFLLLGAIASSIINIYISEEYIARIMPKNPIAAIGAALIAAVITPVCECAIIPVVRRLIQKGIPVHIGVVLLMGAPILNFIVFGSTYYAFQHNLSIAYGRFIICVLAAIIVSLIIYFFFSKQKVLKTQREDLMAAVPINENKGDSKWKGILHHTCHEFFTIGKYFIVGAVFASVAQVYLKDSFIMQAGESPIEGTAVMMGLAYVLSLCSEADAFVAASFSKMFTPEAIIGFLVFGPILDFKNTFVMMASFRVKFVFVFITIVTMIVFLLSLASRFILFS</sequence>
<dbReference type="InterPro" id="IPR052923">
    <property type="entry name" value="UPF0718"/>
</dbReference>
<dbReference type="AlphaFoldDB" id="A0A268FH16"/>
<dbReference type="InterPro" id="IPR005524">
    <property type="entry name" value="DUF318"/>
</dbReference>
<reference evidence="7 8" key="1">
    <citation type="submission" date="2017-07" db="EMBL/GenBank/DDBJ databases">
        <title>Isolation and whole genome analysis of endospore-forming bacteria from heroin.</title>
        <authorList>
            <person name="Kalinowski J."/>
            <person name="Ahrens B."/>
            <person name="Al-Dilaimi A."/>
            <person name="Winkler A."/>
            <person name="Wibberg D."/>
            <person name="Schleenbecker U."/>
            <person name="Ruckert C."/>
            <person name="Wolfel R."/>
            <person name="Grass G."/>
        </authorList>
    </citation>
    <scope>NUCLEOTIDE SEQUENCE [LARGE SCALE GENOMIC DNA]</scope>
    <source>
        <strain evidence="7 8">7521-2</strain>
    </source>
</reference>
<dbReference type="Pfam" id="PF03773">
    <property type="entry name" value="ArsP_1"/>
    <property type="match status" value="1"/>
</dbReference>
<evidence type="ECO:0000313" key="7">
    <source>
        <dbReference type="EMBL" id="PAD84676.1"/>
    </source>
</evidence>
<evidence type="ECO:0000256" key="2">
    <source>
        <dbReference type="ARBA" id="ARBA00006386"/>
    </source>
</evidence>
<dbReference type="PANTHER" id="PTHR34184">
    <property type="entry name" value="UPF0718 PROTEIN YCGR"/>
    <property type="match status" value="1"/>
</dbReference>
<keyword evidence="4" id="KW-0812">Transmembrane</keyword>
<proteinExistence type="inferred from homology"/>
<gene>
    <name evidence="7" type="ORF">CHH57_03555</name>
</gene>
<dbReference type="Proteomes" id="UP000216961">
    <property type="component" value="Unassembled WGS sequence"/>
</dbReference>
<evidence type="ECO:0000256" key="1">
    <source>
        <dbReference type="ARBA" id="ARBA00004651"/>
    </source>
</evidence>